<dbReference type="EMBL" id="JARJLG010000054">
    <property type="protein sequence ID" value="KAJ7758828.1"/>
    <property type="molecule type" value="Genomic_DNA"/>
</dbReference>
<proteinExistence type="predicted"/>
<dbReference type="Proteomes" id="UP001215280">
    <property type="component" value="Unassembled WGS sequence"/>
</dbReference>
<reference evidence="1" key="1">
    <citation type="submission" date="2023-03" db="EMBL/GenBank/DDBJ databases">
        <title>Massive genome expansion in bonnet fungi (Mycena s.s.) driven by repeated elements and novel gene families across ecological guilds.</title>
        <authorList>
            <consortium name="Lawrence Berkeley National Laboratory"/>
            <person name="Harder C.B."/>
            <person name="Miyauchi S."/>
            <person name="Viragh M."/>
            <person name="Kuo A."/>
            <person name="Thoen E."/>
            <person name="Andreopoulos B."/>
            <person name="Lu D."/>
            <person name="Skrede I."/>
            <person name="Drula E."/>
            <person name="Henrissat B."/>
            <person name="Morin E."/>
            <person name="Kohler A."/>
            <person name="Barry K."/>
            <person name="LaButti K."/>
            <person name="Morin E."/>
            <person name="Salamov A."/>
            <person name="Lipzen A."/>
            <person name="Mereny Z."/>
            <person name="Hegedus B."/>
            <person name="Baldrian P."/>
            <person name="Stursova M."/>
            <person name="Weitz H."/>
            <person name="Taylor A."/>
            <person name="Grigoriev I.V."/>
            <person name="Nagy L.G."/>
            <person name="Martin F."/>
            <person name="Kauserud H."/>
        </authorList>
    </citation>
    <scope>NUCLEOTIDE SEQUENCE</scope>
    <source>
        <strain evidence="1">CBHHK188m</strain>
    </source>
</reference>
<comment type="caution">
    <text evidence="1">The sequence shown here is derived from an EMBL/GenBank/DDBJ whole genome shotgun (WGS) entry which is preliminary data.</text>
</comment>
<accession>A0AAD7J963</accession>
<keyword evidence="2" id="KW-1185">Reference proteome</keyword>
<protein>
    <submittedName>
        <fullName evidence="1">Uncharacterized protein</fullName>
    </submittedName>
</protein>
<organism evidence="1 2">
    <name type="scientific">Mycena maculata</name>
    <dbReference type="NCBI Taxonomy" id="230809"/>
    <lineage>
        <taxon>Eukaryota</taxon>
        <taxon>Fungi</taxon>
        <taxon>Dikarya</taxon>
        <taxon>Basidiomycota</taxon>
        <taxon>Agaricomycotina</taxon>
        <taxon>Agaricomycetes</taxon>
        <taxon>Agaricomycetidae</taxon>
        <taxon>Agaricales</taxon>
        <taxon>Marasmiineae</taxon>
        <taxon>Mycenaceae</taxon>
        <taxon>Mycena</taxon>
    </lineage>
</organism>
<evidence type="ECO:0000313" key="1">
    <source>
        <dbReference type="EMBL" id="KAJ7758828.1"/>
    </source>
</evidence>
<dbReference type="AlphaFoldDB" id="A0AAD7J963"/>
<evidence type="ECO:0000313" key="2">
    <source>
        <dbReference type="Proteomes" id="UP001215280"/>
    </source>
</evidence>
<gene>
    <name evidence="1" type="ORF">DFH07DRAFT_772404</name>
</gene>
<name>A0AAD7J963_9AGAR</name>
<sequence length="265" mass="29112">MLPYVVSSGNGISSLPLQKHPEKLQALPCGTRNMHKPVSRLSEQTGLQAEMPGLGLALHKPKPEKARLRRRKPRVHSGGGFEVSARDVLPPRLLDVLCLWLADVMNLDDRFLGWIDSSHPIIPSAAAGTPNSTFALQCSFRSKGIWCWRHLNSGSRSIDGAFPCAQRLKDAAHSRVLSASRMRRVPVFHGASQMPRRISYSLSRCLTPVATHFMATRPAGLVVKAIYRTNNVLDFVPSVNLIFSHTAHPIRLCFLSLGGGFAEAP</sequence>